<sequence>MLSTEPPSGEGTKQEQQAEDSPLYKTDEFRMYCFKLCNDGIGCKRKVCFFAHTLDELRVSSVKLLPADIAAGADAAAFELDPFRARSETGRKAGGAAASMPGNEALVEALRTQQQQQKKAAAALQRSASRGLAAELQQLQAFQQLQAVLANTPGLAGLAPQLQQQGPMDSLLGAMMSQLRLGGAASAQPGLSQMAGGAGGIFDAVVQQAVQQALMNSAFNNAAQQAAAVLLMQQQQQQAAAAAAAAAAVAQQQQNQQAAAQAQALLEQFMLQHQQQNHTAHMAAGGPMQGSQPAAVQAALAALLQQQAAQQQAQQQHQQAAAPPMGPFSVPHGHGPAETMPVPIHSVRPSMEGYHASHVSPPPSAASPPLPPHMQPGTASSVRSSATGMLSTAIGSGVLEPGVTCPASEGAPSNAGPPSPRSLAASSTGSPPADAPLSSTLSHQAAVALSAAATAASYYSQEASRSSFESYRSSEMEMGLRHTGGPSSGGAARTSLDFIHASQQHQQQHGRFSRAGSLPTPCSPLPDEAMLFQEAHHRQLLYAAAAAQAAGCHGNNVPPGCGHGMGMGMGMSQDGQKMMADPVAMAGFGQHAALPFGM</sequence>
<feature type="region of interest" description="Disordered" evidence="1">
    <location>
        <begin position="309"/>
        <end position="386"/>
    </location>
</feature>
<evidence type="ECO:0000313" key="3">
    <source>
        <dbReference type="Proteomes" id="UP000075714"/>
    </source>
</evidence>
<feature type="compositionally biased region" description="Polar residues" evidence="1">
    <location>
        <begin position="377"/>
        <end position="386"/>
    </location>
</feature>
<name>A0A150H240_GONPE</name>
<feature type="region of interest" description="Disordered" evidence="1">
    <location>
        <begin position="400"/>
        <end position="439"/>
    </location>
</feature>
<dbReference type="AlphaFoldDB" id="A0A150H240"/>
<dbReference type="OrthoDB" id="10683514at2759"/>
<keyword evidence="3" id="KW-1185">Reference proteome</keyword>
<accession>A0A150H240</accession>
<protein>
    <recommendedName>
        <fullName evidence="4">C3H1-type domain-containing protein</fullName>
    </recommendedName>
</protein>
<proteinExistence type="predicted"/>
<evidence type="ECO:0000313" key="2">
    <source>
        <dbReference type="EMBL" id="KXZ56209.1"/>
    </source>
</evidence>
<gene>
    <name evidence="2" type="ORF">GPECTOR_1g181</name>
</gene>
<dbReference type="Proteomes" id="UP000075714">
    <property type="component" value="Unassembled WGS sequence"/>
</dbReference>
<evidence type="ECO:0008006" key="4">
    <source>
        <dbReference type="Google" id="ProtNLM"/>
    </source>
</evidence>
<evidence type="ECO:0000256" key="1">
    <source>
        <dbReference type="SAM" id="MobiDB-lite"/>
    </source>
</evidence>
<feature type="compositionally biased region" description="Low complexity" evidence="1">
    <location>
        <begin position="309"/>
        <end position="322"/>
    </location>
</feature>
<comment type="caution">
    <text evidence="2">The sequence shown here is derived from an EMBL/GenBank/DDBJ whole genome shotgun (WGS) entry which is preliminary data.</text>
</comment>
<organism evidence="2 3">
    <name type="scientific">Gonium pectorale</name>
    <name type="common">Green alga</name>
    <dbReference type="NCBI Taxonomy" id="33097"/>
    <lineage>
        <taxon>Eukaryota</taxon>
        <taxon>Viridiplantae</taxon>
        <taxon>Chlorophyta</taxon>
        <taxon>core chlorophytes</taxon>
        <taxon>Chlorophyceae</taxon>
        <taxon>CS clade</taxon>
        <taxon>Chlamydomonadales</taxon>
        <taxon>Volvocaceae</taxon>
        <taxon>Gonium</taxon>
    </lineage>
</organism>
<reference evidence="3" key="1">
    <citation type="journal article" date="2016" name="Nat. Commun.">
        <title>The Gonium pectorale genome demonstrates co-option of cell cycle regulation during the evolution of multicellularity.</title>
        <authorList>
            <person name="Hanschen E.R."/>
            <person name="Marriage T.N."/>
            <person name="Ferris P.J."/>
            <person name="Hamaji T."/>
            <person name="Toyoda A."/>
            <person name="Fujiyama A."/>
            <person name="Neme R."/>
            <person name="Noguchi H."/>
            <person name="Minakuchi Y."/>
            <person name="Suzuki M."/>
            <person name="Kawai-Toyooka H."/>
            <person name="Smith D.R."/>
            <person name="Sparks H."/>
            <person name="Anderson J."/>
            <person name="Bakaric R."/>
            <person name="Luria V."/>
            <person name="Karger A."/>
            <person name="Kirschner M.W."/>
            <person name="Durand P.M."/>
            <person name="Michod R.E."/>
            <person name="Nozaki H."/>
            <person name="Olson B.J."/>
        </authorList>
    </citation>
    <scope>NUCLEOTIDE SEQUENCE [LARGE SCALE GENOMIC DNA]</scope>
    <source>
        <strain evidence="3">NIES-2863</strain>
    </source>
</reference>
<feature type="compositionally biased region" description="Pro residues" evidence="1">
    <location>
        <begin position="360"/>
        <end position="374"/>
    </location>
</feature>
<feature type="region of interest" description="Disordered" evidence="1">
    <location>
        <begin position="1"/>
        <end position="21"/>
    </location>
</feature>
<dbReference type="EMBL" id="LSYV01000002">
    <property type="protein sequence ID" value="KXZ56209.1"/>
    <property type="molecule type" value="Genomic_DNA"/>
</dbReference>